<dbReference type="EMBL" id="CAUJNA010000060">
    <property type="protein sequence ID" value="CAJ1371196.1"/>
    <property type="molecule type" value="Genomic_DNA"/>
</dbReference>
<accession>A0AA36HLT0</accession>
<proteinExistence type="predicted"/>
<organism evidence="2 3">
    <name type="scientific">Effrenium voratum</name>
    <dbReference type="NCBI Taxonomy" id="2562239"/>
    <lineage>
        <taxon>Eukaryota</taxon>
        <taxon>Sar</taxon>
        <taxon>Alveolata</taxon>
        <taxon>Dinophyceae</taxon>
        <taxon>Suessiales</taxon>
        <taxon>Symbiodiniaceae</taxon>
        <taxon>Effrenium</taxon>
    </lineage>
</organism>
<dbReference type="Proteomes" id="UP001178507">
    <property type="component" value="Unassembled WGS sequence"/>
</dbReference>
<reference evidence="2" key="1">
    <citation type="submission" date="2023-08" db="EMBL/GenBank/DDBJ databases">
        <authorList>
            <person name="Chen Y."/>
            <person name="Shah S."/>
            <person name="Dougan E. K."/>
            <person name="Thang M."/>
            <person name="Chan C."/>
        </authorList>
    </citation>
    <scope>NUCLEOTIDE SEQUENCE</scope>
</reference>
<keyword evidence="3" id="KW-1185">Reference proteome</keyword>
<evidence type="ECO:0000313" key="2">
    <source>
        <dbReference type="EMBL" id="CAJ1371196.1"/>
    </source>
</evidence>
<gene>
    <name evidence="2" type="ORF">EVOR1521_LOCUS1564</name>
</gene>
<protein>
    <submittedName>
        <fullName evidence="2">Uncharacterized protein</fullName>
    </submittedName>
</protein>
<sequence>MDLTLLVCPVKVWMQSLVRELHSLMVVSPLPLQKRSPPRLHMDVTALVCPVKVWTQSLVREFHSLIVSSQLPLQKRSPPRLHMDLTVSDSTGVSGEGVDAVFGPGAP</sequence>
<comment type="caution">
    <text evidence="2">The sequence shown here is derived from an EMBL/GenBank/DDBJ whole genome shotgun (WGS) entry which is preliminary data.</text>
</comment>
<evidence type="ECO:0000313" key="3">
    <source>
        <dbReference type="Proteomes" id="UP001178507"/>
    </source>
</evidence>
<evidence type="ECO:0000256" key="1">
    <source>
        <dbReference type="SAM" id="MobiDB-lite"/>
    </source>
</evidence>
<dbReference type="AlphaFoldDB" id="A0AA36HLT0"/>
<name>A0AA36HLT0_9DINO</name>
<feature type="region of interest" description="Disordered" evidence="1">
    <location>
        <begin position="82"/>
        <end position="107"/>
    </location>
</feature>